<dbReference type="RefSeq" id="WP_119591216.1">
    <property type="nucleotide sequence ID" value="NZ_QXFM01000004.1"/>
</dbReference>
<protein>
    <submittedName>
        <fullName evidence="7">Arylsulfatase</fullName>
    </submittedName>
</protein>
<dbReference type="Pfam" id="PF00884">
    <property type="entry name" value="Sulfatase"/>
    <property type="match status" value="1"/>
</dbReference>
<dbReference type="InterPro" id="IPR050738">
    <property type="entry name" value="Sulfatase"/>
</dbReference>
<proteinExistence type="inferred from homology"/>
<accession>A0A3A1PIG9</accession>
<name>A0A3A1PIG9_9SPHN</name>
<evidence type="ECO:0000256" key="5">
    <source>
        <dbReference type="SAM" id="SignalP"/>
    </source>
</evidence>
<dbReference type="PROSITE" id="PS00523">
    <property type="entry name" value="SULFATASE_1"/>
    <property type="match status" value="1"/>
</dbReference>
<dbReference type="PANTHER" id="PTHR42693">
    <property type="entry name" value="ARYLSULFATASE FAMILY MEMBER"/>
    <property type="match status" value="1"/>
</dbReference>
<dbReference type="Gene3D" id="3.30.1120.10">
    <property type="match status" value="1"/>
</dbReference>
<dbReference type="GO" id="GO:0016787">
    <property type="term" value="F:hydrolase activity"/>
    <property type="evidence" value="ECO:0007669"/>
    <property type="project" value="UniProtKB-KW"/>
</dbReference>
<keyword evidence="2" id="KW-0479">Metal-binding</keyword>
<dbReference type="CDD" id="cd16025">
    <property type="entry name" value="PAS_like"/>
    <property type="match status" value="1"/>
</dbReference>
<keyword evidence="8" id="KW-1185">Reference proteome</keyword>
<dbReference type="SUPFAM" id="SSF53649">
    <property type="entry name" value="Alkaline phosphatase-like"/>
    <property type="match status" value="1"/>
</dbReference>
<evidence type="ECO:0000256" key="3">
    <source>
        <dbReference type="ARBA" id="ARBA00022801"/>
    </source>
</evidence>
<dbReference type="InterPro" id="IPR000917">
    <property type="entry name" value="Sulfatase_N"/>
</dbReference>
<dbReference type="EMBL" id="QXFM01000004">
    <property type="protein sequence ID" value="RIV93356.1"/>
    <property type="molecule type" value="Genomic_DNA"/>
</dbReference>
<evidence type="ECO:0000259" key="6">
    <source>
        <dbReference type="Pfam" id="PF00884"/>
    </source>
</evidence>
<keyword evidence="3" id="KW-0378">Hydrolase</keyword>
<sequence>MMAAPTFRSGATRLRRALGSSAMALALASTAGTALHAQQTVDAPARADGFRYFPKPAEAPAGAPNVLVVLTDDVGFSAASGLGGPIPTPAFDSVMQNGITYTRFHVTAMCSPTRASLLTGRNHHAVGFGAIANVAVDEPGYTSVIPESAATIGDVLKMNGYSTAFFGKNHNTPEWETGPFGPFERWPNGFGFDYFYGFNGPAADQINPELVENRNTLRRDPTDETYFLDRDLADHMVDWIHMQDSLQEHKPFLLYFAPGTMHAPQQAPKEWIAKFAGQFDQGWDVLREQIFARQKAMGIIPANAEMAPRPERMPSWDSLTDSQRHNYAHLMEVAAAQMAYMDFQFGRVLDALRETGELDNTLILYVQGDNGGAIHELAGSMNAYEGFAQIESTDEELTARMGDAGGENSFGNYPAGWAFALNTPFPWGKAVASHLGGTRNALAVSWPSHIAERGAIRTQYTHVIDLAPTIYEAIGITPPAVVDGVEQQPIDGKSFAASFTDAAAPEVRHEQYYEMLGSRAYYKDGWLAATGVTWDPWRIPDYDPNSLPWELYNLDADFSQVHNIASQHPDKLAELQADFDTAARRYNVFPLASDYLARLSPSNRPHAVEPSDSYTYYPGDARYPIAAWPNVTPNWEATVRLTTNSAADSGPVFGMGMRFTGYRLALEEGVPVFTYDPTGREEERMTVRAASPLPAGEHTVAVRFAPEAGGVRLALSVDGQEVDTANDDRFYRVFNGAALIGRPLIDDRTGPRACECSIESVTINPR</sequence>
<feature type="chain" id="PRO_5017383988" evidence="5">
    <location>
        <begin position="37"/>
        <end position="766"/>
    </location>
</feature>
<dbReference type="Gene3D" id="3.40.720.10">
    <property type="entry name" value="Alkaline Phosphatase, subunit A"/>
    <property type="match status" value="1"/>
</dbReference>
<organism evidence="7 8">
    <name type="scientific">Aurantiacibacter xanthus</name>
    <dbReference type="NCBI Taxonomy" id="1784712"/>
    <lineage>
        <taxon>Bacteria</taxon>
        <taxon>Pseudomonadati</taxon>
        <taxon>Pseudomonadota</taxon>
        <taxon>Alphaproteobacteria</taxon>
        <taxon>Sphingomonadales</taxon>
        <taxon>Erythrobacteraceae</taxon>
        <taxon>Aurantiacibacter</taxon>
    </lineage>
</organism>
<dbReference type="InterPro" id="IPR024607">
    <property type="entry name" value="Sulfatase_CS"/>
</dbReference>
<dbReference type="AlphaFoldDB" id="A0A3A1PIG9"/>
<dbReference type="InterPro" id="IPR017850">
    <property type="entry name" value="Alkaline_phosphatase_core_sf"/>
</dbReference>
<dbReference type="OrthoDB" id="9795675at2"/>
<gene>
    <name evidence="7" type="ORF">D2V17_00625</name>
</gene>
<reference evidence="7 8" key="1">
    <citation type="submission" date="2018-08" db="EMBL/GenBank/DDBJ databases">
        <title>Erythrobacter zhengii sp.nov., a bacterium isolated from deep-sea sediment.</title>
        <authorList>
            <person name="Fang C."/>
            <person name="Wu Y.-H."/>
            <person name="Sun C."/>
            <person name="Wang H."/>
            <person name="Cheng H."/>
            <person name="Meng F.-X."/>
            <person name="Wang C.-S."/>
            <person name="Xu X.-W."/>
        </authorList>
    </citation>
    <scope>NUCLEOTIDE SEQUENCE [LARGE SCALE GENOMIC DNA]</scope>
    <source>
        <strain evidence="7 8">CCTCC AB 2015396</strain>
    </source>
</reference>
<evidence type="ECO:0000256" key="4">
    <source>
        <dbReference type="ARBA" id="ARBA00022837"/>
    </source>
</evidence>
<comment type="caution">
    <text evidence="7">The sequence shown here is derived from an EMBL/GenBank/DDBJ whole genome shotgun (WGS) entry which is preliminary data.</text>
</comment>
<feature type="domain" description="Sulfatase N-terminal" evidence="6">
    <location>
        <begin position="64"/>
        <end position="476"/>
    </location>
</feature>
<feature type="signal peptide" evidence="5">
    <location>
        <begin position="1"/>
        <end position="36"/>
    </location>
</feature>
<evidence type="ECO:0000313" key="7">
    <source>
        <dbReference type="EMBL" id="RIV93356.1"/>
    </source>
</evidence>
<comment type="similarity">
    <text evidence="1">Belongs to the sulfatase family.</text>
</comment>
<evidence type="ECO:0000256" key="2">
    <source>
        <dbReference type="ARBA" id="ARBA00022723"/>
    </source>
</evidence>
<evidence type="ECO:0000256" key="1">
    <source>
        <dbReference type="ARBA" id="ARBA00008779"/>
    </source>
</evidence>
<dbReference type="GO" id="GO:0046872">
    <property type="term" value="F:metal ion binding"/>
    <property type="evidence" value="ECO:0007669"/>
    <property type="project" value="UniProtKB-KW"/>
</dbReference>
<evidence type="ECO:0000313" key="8">
    <source>
        <dbReference type="Proteomes" id="UP000265366"/>
    </source>
</evidence>
<dbReference type="PANTHER" id="PTHR42693:SF43">
    <property type="entry name" value="BLL2667 PROTEIN"/>
    <property type="match status" value="1"/>
</dbReference>
<dbReference type="Proteomes" id="UP000265366">
    <property type="component" value="Unassembled WGS sequence"/>
</dbReference>
<keyword evidence="4" id="KW-0106">Calcium</keyword>
<keyword evidence="5" id="KW-0732">Signal</keyword>